<accession>A0A9N9V2Z0</accession>
<reference evidence="2" key="1">
    <citation type="submission" date="2021-10" db="EMBL/GenBank/DDBJ databases">
        <authorList>
            <person name="Piombo E."/>
        </authorList>
    </citation>
    <scope>NUCLEOTIDE SEQUENCE</scope>
</reference>
<dbReference type="EMBL" id="CABFNQ020000129">
    <property type="protein sequence ID" value="CAH0014319.1"/>
    <property type="molecule type" value="Genomic_DNA"/>
</dbReference>
<proteinExistence type="predicted"/>
<evidence type="ECO:0000313" key="2">
    <source>
        <dbReference type="EMBL" id="CAH0014319.1"/>
    </source>
</evidence>
<evidence type="ECO:0000313" key="3">
    <source>
        <dbReference type="Proteomes" id="UP000696573"/>
    </source>
</evidence>
<organism evidence="2 3">
    <name type="scientific">Clonostachys rhizophaga</name>
    <dbReference type="NCBI Taxonomy" id="160324"/>
    <lineage>
        <taxon>Eukaryota</taxon>
        <taxon>Fungi</taxon>
        <taxon>Dikarya</taxon>
        <taxon>Ascomycota</taxon>
        <taxon>Pezizomycotina</taxon>
        <taxon>Sordariomycetes</taxon>
        <taxon>Hypocreomycetidae</taxon>
        <taxon>Hypocreales</taxon>
        <taxon>Bionectriaceae</taxon>
        <taxon>Clonostachys</taxon>
    </lineage>
</organism>
<dbReference type="AlphaFoldDB" id="A0A9N9V2Z0"/>
<sequence>MTEFQGWRPRSKRSPQPPTSASAMYMACAAARLIVDNEDACFYYYDAYEYSKPSGPVRVDGNVTVIFTKRGLGRQGVAGGERQQANQSAG</sequence>
<protein>
    <submittedName>
        <fullName evidence="2">Uncharacterized protein</fullName>
    </submittedName>
</protein>
<dbReference type="OrthoDB" id="10421916at2759"/>
<keyword evidence="3" id="KW-1185">Reference proteome</keyword>
<evidence type="ECO:0000256" key="1">
    <source>
        <dbReference type="SAM" id="MobiDB-lite"/>
    </source>
</evidence>
<name>A0A9N9V2Z0_9HYPO</name>
<dbReference type="Proteomes" id="UP000696573">
    <property type="component" value="Unassembled WGS sequence"/>
</dbReference>
<gene>
    <name evidence="2" type="ORF">CRHIZ90672A_00018631</name>
</gene>
<comment type="caution">
    <text evidence="2">The sequence shown here is derived from an EMBL/GenBank/DDBJ whole genome shotgun (WGS) entry which is preliminary data.</text>
</comment>
<feature type="region of interest" description="Disordered" evidence="1">
    <location>
        <begin position="1"/>
        <end position="20"/>
    </location>
</feature>